<reference evidence="15" key="1">
    <citation type="submission" date="2016-10" db="EMBL/GenBank/DDBJ databases">
        <authorList>
            <person name="Varghese N."/>
            <person name="Submissions S."/>
        </authorList>
    </citation>
    <scope>NUCLEOTIDE SEQUENCE [LARGE SCALE GENOMIC DNA]</scope>
    <source>
        <strain evidence="15">CGMCC 1.10223</strain>
    </source>
</reference>
<evidence type="ECO:0000256" key="10">
    <source>
        <dbReference type="ARBA" id="ARBA00022989"/>
    </source>
</evidence>
<dbReference type="OrthoDB" id="9792991at2"/>
<organism evidence="14 15">
    <name type="scientific">Paenibacillus algorifonticola</name>
    <dbReference type="NCBI Taxonomy" id="684063"/>
    <lineage>
        <taxon>Bacteria</taxon>
        <taxon>Bacillati</taxon>
        <taxon>Bacillota</taxon>
        <taxon>Bacilli</taxon>
        <taxon>Bacillales</taxon>
        <taxon>Paenibacillaceae</taxon>
        <taxon>Paenibacillus</taxon>
    </lineage>
</organism>
<keyword evidence="11" id="KW-0902">Two-component regulatory system</keyword>
<evidence type="ECO:0000256" key="1">
    <source>
        <dbReference type="ARBA" id="ARBA00000085"/>
    </source>
</evidence>
<name>A0A1I1YT17_9BACL</name>
<evidence type="ECO:0000256" key="12">
    <source>
        <dbReference type="ARBA" id="ARBA00023136"/>
    </source>
</evidence>
<evidence type="ECO:0000259" key="13">
    <source>
        <dbReference type="PROSITE" id="PS50109"/>
    </source>
</evidence>
<accession>A0A1I1YT17</accession>
<dbReference type="SMART" id="SM00388">
    <property type="entry name" value="HisKA"/>
    <property type="match status" value="1"/>
</dbReference>
<dbReference type="EMBL" id="FONN01000001">
    <property type="protein sequence ID" value="SFE22589.1"/>
    <property type="molecule type" value="Genomic_DNA"/>
</dbReference>
<comment type="subcellular location">
    <subcellularLocation>
        <location evidence="2">Membrane</location>
    </subcellularLocation>
</comment>
<dbReference type="InterPro" id="IPR050351">
    <property type="entry name" value="BphY/WalK/GraS-like"/>
</dbReference>
<dbReference type="InterPro" id="IPR003594">
    <property type="entry name" value="HATPase_dom"/>
</dbReference>
<evidence type="ECO:0000256" key="6">
    <source>
        <dbReference type="ARBA" id="ARBA00022692"/>
    </source>
</evidence>
<dbReference type="Gene3D" id="3.30.565.10">
    <property type="entry name" value="Histidine kinase-like ATPase, C-terminal domain"/>
    <property type="match status" value="1"/>
</dbReference>
<keyword evidence="12" id="KW-0472">Membrane</keyword>
<dbReference type="GO" id="GO:0004721">
    <property type="term" value="F:phosphoprotein phosphatase activity"/>
    <property type="evidence" value="ECO:0007669"/>
    <property type="project" value="TreeGrafter"/>
</dbReference>
<sequence>MAALVLLLLYAREYRKNRLIRNHLKYINNRLGELAITSNNLTQERLLLMTSDSELRELLQGINVILDCVYQSTSNYVKTESAMRKMLSNVSHDLKTPLTVIMGYAEVLLRKTDLPSEERQRMLEQIFNKSVEVNERILAFFDLSKLEADDYDIPLSVVDACEVCQHRILSYFDLLAERGIEVDIRLPDEPVWVYANEEALSRVLDNLLSNAVRYGADGKYLGFSLVSVGGDIRIEVTDRGRGIAKMDQNRIFERMYTMDDSRNRNIQGSGLGLAIAKKLTEQIGGRISLESIQGSYTCFTVTLAELQYRNASYLKK</sequence>
<dbReference type="Pfam" id="PF00512">
    <property type="entry name" value="HisKA"/>
    <property type="match status" value="1"/>
</dbReference>
<dbReference type="GO" id="GO:0000155">
    <property type="term" value="F:phosphorelay sensor kinase activity"/>
    <property type="evidence" value="ECO:0007669"/>
    <property type="project" value="InterPro"/>
</dbReference>
<gene>
    <name evidence="14" type="ORF">SAMN04487969_101761</name>
</gene>
<dbReference type="SUPFAM" id="SSF47384">
    <property type="entry name" value="Homodimeric domain of signal transducing histidine kinase"/>
    <property type="match status" value="1"/>
</dbReference>
<dbReference type="InterPro" id="IPR004358">
    <property type="entry name" value="Sig_transdc_His_kin-like_C"/>
</dbReference>
<comment type="catalytic activity">
    <reaction evidence="1">
        <text>ATP + protein L-histidine = ADP + protein N-phospho-L-histidine.</text>
        <dbReference type="EC" id="2.7.13.3"/>
    </reaction>
</comment>
<dbReference type="EC" id="2.7.13.3" evidence="3"/>
<keyword evidence="9" id="KW-0067">ATP-binding</keyword>
<keyword evidence="7" id="KW-0547">Nucleotide-binding</keyword>
<dbReference type="Proteomes" id="UP000183410">
    <property type="component" value="Unassembled WGS sequence"/>
</dbReference>
<dbReference type="InterPro" id="IPR036890">
    <property type="entry name" value="HATPase_C_sf"/>
</dbReference>
<dbReference type="PROSITE" id="PS50109">
    <property type="entry name" value="HIS_KIN"/>
    <property type="match status" value="1"/>
</dbReference>
<keyword evidence="10" id="KW-1133">Transmembrane helix</keyword>
<dbReference type="Pfam" id="PF02518">
    <property type="entry name" value="HATPase_c"/>
    <property type="match status" value="1"/>
</dbReference>
<evidence type="ECO:0000256" key="7">
    <source>
        <dbReference type="ARBA" id="ARBA00022741"/>
    </source>
</evidence>
<dbReference type="SMART" id="SM00387">
    <property type="entry name" value="HATPase_c"/>
    <property type="match status" value="1"/>
</dbReference>
<proteinExistence type="predicted"/>
<dbReference type="Gene3D" id="1.10.287.130">
    <property type="match status" value="1"/>
</dbReference>
<evidence type="ECO:0000256" key="5">
    <source>
        <dbReference type="ARBA" id="ARBA00022679"/>
    </source>
</evidence>
<dbReference type="PANTHER" id="PTHR45453:SF1">
    <property type="entry name" value="PHOSPHATE REGULON SENSOR PROTEIN PHOR"/>
    <property type="match status" value="1"/>
</dbReference>
<dbReference type="FunFam" id="3.30.565.10:FF:000013">
    <property type="entry name" value="Two-component sensor histidine kinase"/>
    <property type="match status" value="1"/>
</dbReference>
<dbReference type="PANTHER" id="PTHR45453">
    <property type="entry name" value="PHOSPHATE REGULON SENSOR PROTEIN PHOR"/>
    <property type="match status" value="1"/>
</dbReference>
<dbReference type="InterPro" id="IPR003661">
    <property type="entry name" value="HisK_dim/P_dom"/>
</dbReference>
<dbReference type="GO" id="GO:0005524">
    <property type="term" value="F:ATP binding"/>
    <property type="evidence" value="ECO:0007669"/>
    <property type="project" value="UniProtKB-KW"/>
</dbReference>
<evidence type="ECO:0000256" key="4">
    <source>
        <dbReference type="ARBA" id="ARBA00022553"/>
    </source>
</evidence>
<dbReference type="InterPro" id="IPR036097">
    <property type="entry name" value="HisK_dim/P_sf"/>
</dbReference>
<keyword evidence="15" id="KW-1185">Reference proteome</keyword>
<evidence type="ECO:0000256" key="3">
    <source>
        <dbReference type="ARBA" id="ARBA00012438"/>
    </source>
</evidence>
<evidence type="ECO:0000256" key="8">
    <source>
        <dbReference type="ARBA" id="ARBA00022777"/>
    </source>
</evidence>
<dbReference type="CDD" id="cd00082">
    <property type="entry name" value="HisKA"/>
    <property type="match status" value="1"/>
</dbReference>
<keyword evidence="4" id="KW-0597">Phosphoprotein</keyword>
<keyword evidence="8 14" id="KW-0418">Kinase</keyword>
<dbReference type="GO" id="GO:0016036">
    <property type="term" value="P:cellular response to phosphate starvation"/>
    <property type="evidence" value="ECO:0007669"/>
    <property type="project" value="TreeGrafter"/>
</dbReference>
<evidence type="ECO:0000256" key="11">
    <source>
        <dbReference type="ARBA" id="ARBA00023012"/>
    </source>
</evidence>
<evidence type="ECO:0000313" key="14">
    <source>
        <dbReference type="EMBL" id="SFE22589.1"/>
    </source>
</evidence>
<dbReference type="AlphaFoldDB" id="A0A1I1YT17"/>
<evidence type="ECO:0000256" key="9">
    <source>
        <dbReference type="ARBA" id="ARBA00022840"/>
    </source>
</evidence>
<keyword evidence="6" id="KW-0812">Transmembrane</keyword>
<dbReference type="GO" id="GO:0005886">
    <property type="term" value="C:plasma membrane"/>
    <property type="evidence" value="ECO:0007669"/>
    <property type="project" value="TreeGrafter"/>
</dbReference>
<protein>
    <recommendedName>
        <fullName evidence="3">histidine kinase</fullName>
        <ecNumber evidence="3">2.7.13.3</ecNumber>
    </recommendedName>
</protein>
<keyword evidence="5" id="KW-0808">Transferase</keyword>
<dbReference type="InterPro" id="IPR005467">
    <property type="entry name" value="His_kinase_dom"/>
</dbReference>
<dbReference type="SUPFAM" id="SSF55874">
    <property type="entry name" value="ATPase domain of HSP90 chaperone/DNA topoisomerase II/histidine kinase"/>
    <property type="match status" value="1"/>
</dbReference>
<feature type="domain" description="Histidine kinase" evidence="13">
    <location>
        <begin position="89"/>
        <end position="307"/>
    </location>
</feature>
<evidence type="ECO:0000256" key="2">
    <source>
        <dbReference type="ARBA" id="ARBA00004370"/>
    </source>
</evidence>
<evidence type="ECO:0000313" key="15">
    <source>
        <dbReference type="Proteomes" id="UP000183410"/>
    </source>
</evidence>
<dbReference type="PRINTS" id="PR00344">
    <property type="entry name" value="BCTRLSENSOR"/>
</dbReference>